<feature type="region of interest" description="Disordered" evidence="1">
    <location>
        <begin position="23"/>
        <end position="113"/>
    </location>
</feature>
<protein>
    <submittedName>
        <fullName evidence="3">Uncharacterized protein</fullName>
    </submittedName>
</protein>
<dbReference type="OrthoDB" id="2388392at2"/>
<evidence type="ECO:0000313" key="3">
    <source>
        <dbReference type="EMBL" id="SOC40721.1"/>
    </source>
</evidence>
<dbReference type="RefSeq" id="WP_143544286.1">
    <property type="nucleotide sequence ID" value="NZ_OBQF01000002.1"/>
</dbReference>
<evidence type="ECO:0000313" key="4">
    <source>
        <dbReference type="Proteomes" id="UP000219412"/>
    </source>
</evidence>
<gene>
    <name evidence="3" type="ORF">SAMN05878391_1082</name>
</gene>
<feature type="compositionally biased region" description="Basic and acidic residues" evidence="1">
    <location>
        <begin position="48"/>
        <end position="65"/>
    </location>
</feature>
<feature type="compositionally biased region" description="Acidic residues" evidence="1">
    <location>
        <begin position="26"/>
        <end position="47"/>
    </location>
</feature>
<dbReference type="Proteomes" id="UP000219412">
    <property type="component" value="Unassembled WGS sequence"/>
</dbReference>
<feature type="chain" id="PRO_5039078772" evidence="2">
    <location>
        <begin position="19"/>
        <end position="418"/>
    </location>
</feature>
<sequence>MKRYLALTLLLLALAACGNEGAISEEVTETSESQDENEVAALEEENEELKRKKLEKENEELRKELEEQDSENQQSRTEDQPNSASEEEEKEDIEEESAEETPPESEQDKQLTGNKADLQFSLDSSEVKSQLLGTTGGNSKGTFEQNVITPGMSQTEVEDKYGPYEFTADGGGASPAYYGNLAVVYEYGAPYGSGDDASDSSINPDYNYVKAVYYYAGVSESQLYAAWGEPDSYDDGSRSTNGLPAYAYEGEDDDGRYYSTGTGIIGTPDGQRVGIIQRTLFDENPYDEEVEGSEGDSEDITADDFIIYEGLISEYLHRLATYYSYDNYDDIYYYLKEGTPAYDKITSNKATEDFDDHSTYDVFLNDVTEQNDGTVLLNATRVYSHASSNGKRISTVNYLMDTETYAIIDFEQISDTAY</sequence>
<dbReference type="EMBL" id="OBQF01000002">
    <property type="protein sequence ID" value="SOC40721.1"/>
    <property type="molecule type" value="Genomic_DNA"/>
</dbReference>
<organism evidence="3 4">
    <name type="scientific">Salinicoccus kekensis</name>
    <dbReference type="NCBI Taxonomy" id="714307"/>
    <lineage>
        <taxon>Bacteria</taxon>
        <taxon>Bacillati</taxon>
        <taxon>Bacillota</taxon>
        <taxon>Bacilli</taxon>
        <taxon>Bacillales</taxon>
        <taxon>Staphylococcaceae</taxon>
        <taxon>Salinicoccus</taxon>
    </lineage>
</organism>
<feature type="compositionally biased region" description="Acidic residues" evidence="1">
    <location>
        <begin position="85"/>
        <end position="105"/>
    </location>
</feature>
<reference evidence="4" key="1">
    <citation type="submission" date="2017-08" db="EMBL/GenBank/DDBJ databases">
        <authorList>
            <person name="Varghese N."/>
            <person name="Submissions S."/>
        </authorList>
    </citation>
    <scope>NUCLEOTIDE SEQUENCE [LARGE SCALE GENOMIC DNA]</scope>
    <source>
        <strain evidence="4">DSM 23173</strain>
    </source>
</reference>
<keyword evidence="2" id="KW-0732">Signal</keyword>
<feature type="signal peptide" evidence="2">
    <location>
        <begin position="1"/>
        <end position="18"/>
    </location>
</feature>
<evidence type="ECO:0000256" key="2">
    <source>
        <dbReference type="SAM" id="SignalP"/>
    </source>
</evidence>
<evidence type="ECO:0000256" key="1">
    <source>
        <dbReference type="SAM" id="MobiDB-lite"/>
    </source>
</evidence>
<proteinExistence type="predicted"/>
<name>A0A285UKF0_9STAP</name>
<dbReference type="AlphaFoldDB" id="A0A285UKF0"/>
<dbReference type="PROSITE" id="PS51257">
    <property type="entry name" value="PROKAR_LIPOPROTEIN"/>
    <property type="match status" value="1"/>
</dbReference>
<accession>A0A285UKF0</accession>
<keyword evidence="4" id="KW-1185">Reference proteome</keyword>